<keyword evidence="1" id="KW-0472">Membrane</keyword>
<sequence length="404" mass="45164">MAAWIFAKVSGAGAVISGGKACCPPGQGLFATGLRPVLGAVMRFRNQSLLRSGWPALIGVLVVSSVVMLGIGYGVFEYYVNHARGFGGYAALQDPATLGTLGDFFGGILNPVFGFLSVGGLLVAVMLQREQLAQVKRDTQESAKAAEKKAFEDTFFQTIRLHQEVLNSIELNDEKGFVKGRAAIHRMYVESFSDYDFLDMCQNWSDKEEFLFWLSDYYDDNYAQFGHLVEHYYQSIENIARFLHSSTIKNKTFYARLLRGQFSQSELLMIFFHALREDAFFFKEFIENLALFEGLRSENLPDYSLLSLYEAEAYGMGLTRWSCLRNGMVSDSMSPVSQKRAMKAVFEMIASSQARLKSVKARKAEALSAGGDAENEAEEAAKRELEVSRLNRLYKTLSTDRGGD</sequence>
<feature type="transmembrane region" description="Helical" evidence="1">
    <location>
        <begin position="53"/>
        <end position="76"/>
    </location>
</feature>
<reference evidence="2 3" key="1">
    <citation type="submission" date="2024-07" db="EMBL/GenBank/DDBJ databases">
        <title>Uliginosibacterium flavum JJ3220;KACC:17644.</title>
        <authorList>
            <person name="Kim M.K."/>
        </authorList>
    </citation>
    <scope>NUCLEOTIDE SEQUENCE [LARGE SCALE GENOMIC DNA]</scope>
    <source>
        <strain evidence="2 3">KACC:17644</strain>
    </source>
</reference>
<evidence type="ECO:0000313" key="2">
    <source>
        <dbReference type="EMBL" id="MET7016168.1"/>
    </source>
</evidence>
<gene>
    <name evidence="2" type="ORF">ABXR19_18430</name>
</gene>
<keyword evidence="3" id="KW-1185">Reference proteome</keyword>
<accession>A0ABV2TSQ4</accession>
<dbReference type="RefSeq" id="WP_354602626.1">
    <property type="nucleotide sequence ID" value="NZ_JBEWZI010000030.1"/>
</dbReference>
<name>A0ABV2TSQ4_9RHOO</name>
<feature type="transmembrane region" description="Helical" evidence="1">
    <location>
        <begin position="104"/>
        <end position="127"/>
    </location>
</feature>
<dbReference type="Proteomes" id="UP001549691">
    <property type="component" value="Unassembled WGS sequence"/>
</dbReference>
<dbReference type="EMBL" id="JBEWZI010000030">
    <property type="protein sequence ID" value="MET7016168.1"/>
    <property type="molecule type" value="Genomic_DNA"/>
</dbReference>
<keyword evidence="1" id="KW-1133">Transmembrane helix</keyword>
<keyword evidence="1" id="KW-0812">Transmembrane</keyword>
<evidence type="ECO:0000313" key="3">
    <source>
        <dbReference type="Proteomes" id="UP001549691"/>
    </source>
</evidence>
<organism evidence="2 3">
    <name type="scientific">Uliginosibacterium flavum</name>
    <dbReference type="NCBI Taxonomy" id="1396831"/>
    <lineage>
        <taxon>Bacteria</taxon>
        <taxon>Pseudomonadati</taxon>
        <taxon>Pseudomonadota</taxon>
        <taxon>Betaproteobacteria</taxon>
        <taxon>Rhodocyclales</taxon>
        <taxon>Zoogloeaceae</taxon>
        <taxon>Uliginosibacterium</taxon>
    </lineage>
</organism>
<evidence type="ECO:0000256" key="1">
    <source>
        <dbReference type="SAM" id="Phobius"/>
    </source>
</evidence>
<comment type="caution">
    <text evidence="2">The sequence shown here is derived from an EMBL/GenBank/DDBJ whole genome shotgun (WGS) entry which is preliminary data.</text>
</comment>
<dbReference type="Pfam" id="PF16872">
    <property type="entry name" value="putAbiC"/>
    <property type="match status" value="1"/>
</dbReference>
<protein>
    <submittedName>
        <fullName evidence="2">Phage abortive infection protein</fullName>
    </submittedName>
</protein>
<proteinExistence type="predicted"/>
<dbReference type="InterPro" id="IPR031709">
    <property type="entry name" value="PutAbiC"/>
</dbReference>